<evidence type="ECO:0000313" key="6">
    <source>
        <dbReference type="Proteomes" id="UP000787635"/>
    </source>
</evidence>
<name>A0ABX1EC78_9PROT</name>
<evidence type="ECO:0000256" key="1">
    <source>
        <dbReference type="ARBA" id="ARBA00005791"/>
    </source>
</evidence>
<dbReference type="InterPro" id="IPR017937">
    <property type="entry name" value="Thioredoxin_CS"/>
</dbReference>
<gene>
    <name evidence="5" type="ORF">HEQ75_16740</name>
</gene>
<keyword evidence="2" id="KW-0676">Redox-active center</keyword>
<comment type="similarity">
    <text evidence="1">Belongs to the thioredoxin family. DsbA subfamily.</text>
</comment>
<accession>A0ABX1EC78</accession>
<keyword evidence="6" id="KW-1185">Reference proteome</keyword>
<proteinExistence type="inferred from homology"/>
<dbReference type="InterPro" id="IPR006311">
    <property type="entry name" value="TAT_signal"/>
</dbReference>
<feature type="signal peptide" evidence="3">
    <location>
        <begin position="1"/>
        <end position="28"/>
    </location>
</feature>
<evidence type="ECO:0000313" key="5">
    <source>
        <dbReference type="EMBL" id="NKC32515.1"/>
    </source>
</evidence>
<dbReference type="InterPro" id="IPR012336">
    <property type="entry name" value="Thioredoxin-like_fold"/>
</dbReference>
<evidence type="ECO:0000256" key="2">
    <source>
        <dbReference type="ARBA" id="ARBA00023284"/>
    </source>
</evidence>
<dbReference type="PANTHER" id="PTHR13887:SF56">
    <property type="entry name" value="THIOREDOXIN-LIKE REDUCTASE RV2466C"/>
    <property type="match status" value="1"/>
</dbReference>
<comment type="caution">
    <text evidence="5">The sequence shown here is derived from an EMBL/GenBank/DDBJ whole genome shotgun (WGS) entry which is preliminary data.</text>
</comment>
<dbReference type="SUPFAM" id="SSF52833">
    <property type="entry name" value="Thioredoxin-like"/>
    <property type="match status" value="1"/>
</dbReference>
<dbReference type="EMBL" id="JAAVNE010000028">
    <property type="protein sequence ID" value="NKC32515.1"/>
    <property type="molecule type" value="Genomic_DNA"/>
</dbReference>
<dbReference type="PROSITE" id="PS51318">
    <property type="entry name" value="TAT"/>
    <property type="match status" value="1"/>
</dbReference>
<dbReference type="Proteomes" id="UP000787635">
    <property type="component" value="Unassembled WGS sequence"/>
</dbReference>
<reference evidence="5 6" key="1">
    <citation type="submission" date="2020-03" db="EMBL/GenBank/DDBJ databases">
        <title>Roseomonas selenitidurans sp. nov. isolated from urban soil.</title>
        <authorList>
            <person name="Liu H."/>
        </authorList>
    </citation>
    <scope>NUCLEOTIDE SEQUENCE [LARGE SCALE GENOMIC DNA]</scope>
    <source>
        <strain evidence="5 6">BU-1</strain>
    </source>
</reference>
<keyword evidence="3" id="KW-0732">Signal</keyword>
<dbReference type="PROSITE" id="PS00194">
    <property type="entry name" value="THIOREDOXIN_1"/>
    <property type="match status" value="1"/>
</dbReference>
<feature type="domain" description="Thioredoxin-like fold" evidence="4">
    <location>
        <begin position="44"/>
        <end position="207"/>
    </location>
</feature>
<organism evidence="5 6">
    <name type="scientific">Falsiroseomonas selenitidurans</name>
    <dbReference type="NCBI Taxonomy" id="2716335"/>
    <lineage>
        <taxon>Bacteria</taxon>
        <taxon>Pseudomonadati</taxon>
        <taxon>Pseudomonadota</taxon>
        <taxon>Alphaproteobacteria</taxon>
        <taxon>Acetobacterales</taxon>
        <taxon>Roseomonadaceae</taxon>
        <taxon>Falsiroseomonas</taxon>
    </lineage>
</organism>
<dbReference type="Pfam" id="PF13462">
    <property type="entry name" value="Thioredoxin_4"/>
    <property type="match status" value="1"/>
</dbReference>
<dbReference type="InterPro" id="IPR036249">
    <property type="entry name" value="Thioredoxin-like_sf"/>
</dbReference>
<dbReference type="Gene3D" id="3.40.30.10">
    <property type="entry name" value="Glutaredoxin"/>
    <property type="match status" value="1"/>
</dbReference>
<feature type="chain" id="PRO_5047504874" evidence="3">
    <location>
        <begin position="29"/>
        <end position="211"/>
    </location>
</feature>
<evidence type="ECO:0000259" key="4">
    <source>
        <dbReference type="Pfam" id="PF13462"/>
    </source>
</evidence>
<protein>
    <submittedName>
        <fullName evidence="5">Thioredoxin domain-containing protein</fullName>
    </submittedName>
</protein>
<sequence>MIDRRSLLTLAATGAAGLLLPRLGWAQAAAPAPLAEDDPRLAERSAGPADAPVTVLEYFSLTCGHCAAFHRETWPRVKTELVQAGRMRMVFRDFPLDGLALAAAAVARSLPAPQYEPFISALLGSQDRWAFNRNADPREELYKMAALAGMSRARYDEVLADQALQRAILAARVKGQQEHNVTSTPTFVFGRRAVPGNMAFGRFAALVAETR</sequence>
<dbReference type="PANTHER" id="PTHR13887">
    <property type="entry name" value="GLUTATHIONE S-TRANSFERASE KAPPA"/>
    <property type="match status" value="1"/>
</dbReference>
<evidence type="ECO:0000256" key="3">
    <source>
        <dbReference type="SAM" id="SignalP"/>
    </source>
</evidence>